<sequence length="386" mass="41416">MHPTSPEFLAALTTDHGCVVRVDLIHEGAVTAADIPIVGGTVTVDAQSDIRRSLSLEIADPTMFPGGNSAHANWNGTLLGIEGQELYVQRGIRFTDGTVEMVPLGFFVITDIRGDAHTGPLSVTAQGREYLIKQSPFDFPTNTGLATSPAAFIEAQLVEAYPTAEFVNESTYGTYGLLFAQWDTGEDRWSALCEVAKAAGAELFCNASGTFVLRDIPQTNTGNSPHVWDVSTGANGVLISSVRGLSAEGVFNRVVVEMDSVGSDDPNALSWAQRLIDDPDDPLRYGGPFGKRTYLYTTDVTTELGAIHTAGELLRSYSMPHRTTTLTTIPNPALDAGDCIRVGYQEGVDSTGYLYFPELYIVRAVTIPLSVEGVSEIGTVDGRREG</sequence>
<reference evidence="2 3" key="1">
    <citation type="submission" date="2021-10" db="EMBL/GenBank/DDBJ databases">
        <title>Streptomyces gossypii sp. nov., isolated from soil collected from cotton field.</title>
        <authorList>
            <person name="Ge X."/>
            <person name="Chen X."/>
            <person name="Liu W."/>
        </authorList>
    </citation>
    <scope>NUCLEOTIDE SEQUENCE [LARGE SCALE GENOMIC DNA]</scope>
    <source>
        <strain evidence="2 3">N2-109</strain>
    </source>
</reference>
<dbReference type="RefSeq" id="WP_260221543.1">
    <property type="nucleotide sequence ID" value="NZ_JAJAGO010000019.1"/>
</dbReference>
<comment type="caution">
    <text evidence="2">The sequence shown here is derived from an EMBL/GenBank/DDBJ whole genome shotgun (WGS) entry which is preliminary data.</text>
</comment>
<protein>
    <submittedName>
        <fullName evidence="2">DUF5047 domain-containing protein</fullName>
    </submittedName>
</protein>
<evidence type="ECO:0000259" key="1">
    <source>
        <dbReference type="Pfam" id="PF16466"/>
    </source>
</evidence>
<dbReference type="Proteomes" id="UP001156389">
    <property type="component" value="Unassembled WGS sequence"/>
</dbReference>
<proteinExistence type="predicted"/>
<feature type="domain" description="DUF5047" evidence="1">
    <location>
        <begin position="40"/>
        <end position="168"/>
    </location>
</feature>
<keyword evidence="3" id="KW-1185">Reference proteome</keyword>
<name>A0ABT2K245_9ACTN</name>
<dbReference type="Pfam" id="PF16466">
    <property type="entry name" value="DUF5047"/>
    <property type="match status" value="1"/>
</dbReference>
<dbReference type="EMBL" id="JAJAGO010000019">
    <property type="protein sequence ID" value="MCT2594230.1"/>
    <property type="molecule type" value="Genomic_DNA"/>
</dbReference>
<dbReference type="InterPro" id="IPR032490">
    <property type="entry name" value="DUF5047"/>
</dbReference>
<evidence type="ECO:0000313" key="3">
    <source>
        <dbReference type="Proteomes" id="UP001156389"/>
    </source>
</evidence>
<evidence type="ECO:0000313" key="2">
    <source>
        <dbReference type="EMBL" id="MCT2594230.1"/>
    </source>
</evidence>
<gene>
    <name evidence="2" type="ORF">LHJ74_30720</name>
</gene>
<accession>A0ABT2K245</accession>
<organism evidence="2 3">
    <name type="scientific">Streptomyces gossypii</name>
    <dbReference type="NCBI Taxonomy" id="2883101"/>
    <lineage>
        <taxon>Bacteria</taxon>
        <taxon>Bacillati</taxon>
        <taxon>Actinomycetota</taxon>
        <taxon>Actinomycetes</taxon>
        <taxon>Kitasatosporales</taxon>
        <taxon>Streptomycetaceae</taxon>
        <taxon>Streptomyces</taxon>
    </lineage>
</organism>